<feature type="domain" description="YcaO" evidence="1">
    <location>
        <begin position="60"/>
        <end position="448"/>
    </location>
</feature>
<keyword evidence="3" id="KW-1185">Reference proteome</keyword>
<proteinExistence type="predicted"/>
<name>A0A8J8ML80_9FIRM</name>
<reference evidence="2" key="1">
    <citation type="submission" date="2020-07" db="EMBL/GenBank/DDBJ databases">
        <title>Vallitalea pronyensis genome.</title>
        <authorList>
            <person name="Postec A."/>
        </authorList>
    </citation>
    <scope>NUCLEOTIDE SEQUENCE</scope>
    <source>
        <strain evidence="2">FatNI3</strain>
    </source>
</reference>
<dbReference type="EMBL" id="CP058649">
    <property type="protein sequence ID" value="QUI23574.1"/>
    <property type="molecule type" value="Genomic_DNA"/>
</dbReference>
<evidence type="ECO:0000313" key="2">
    <source>
        <dbReference type="EMBL" id="QUI23574.1"/>
    </source>
</evidence>
<dbReference type="PANTHER" id="PTHR37809:SF1">
    <property type="entry name" value="RIBOSOMAL PROTEIN S12 METHYLTHIOTRANSFERASE ACCESSORY FACTOR YCAO"/>
    <property type="match status" value="1"/>
</dbReference>
<accession>A0A8J8ML80</accession>
<dbReference type="InterPro" id="IPR003776">
    <property type="entry name" value="YcaO-like_dom"/>
</dbReference>
<gene>
    <name evidence="2" type="ORF">HZI73_15330</name>
</gene>
<dbReference type="AlphaFoldDB" id="A0A8J8ML80"/>
<dbReference type="PROSITE" id="PS51664">
    <property type="entry name" value="YCAO"/>
    <property type="match status" value="1"/>
</dbReference>
<sequence length="602" mass="69744">MTSIKEQKYKDRAPYTTIHNIRSKLVEVGILTTESNWLHTLDGFYSVTLSVDGTTVRTNGKGTTKAYALASAYGELMERLQNLAPFRLSMDFDEGVFSGNFYYAPDEKSFSMDELLQFDNEWLAWQLSHTPTHTQEITTILHAWRQISYEDIPTDFIAVPYKNISHHTQSYIPIKMANKMYMSNGMCAGNTRAEACIQGICEIMERYVNQKIIRERITPPTIPDDFLNQYPAIMKMIKSIEVEGHHRVIVKDCSLGKGYPVTCVIFIDLRTAEYFIKFGSSPIFEISLERTLTELLQGQHINKMKGLKDFQVTLPVKSEDDNIMNILVNGSGYYPREIFMHTPSYTWDGFHGFSGESNEEILEQLVSFIEDLGYSLLIRDVSFLDFPAYHMIIPGLSEVESFYHESSIQDYATYNTIKKQIRRLKSLTSEEIRDLIYLITNSTYHPMAQVVTLLGLKLKQPTPWYFNNMALLLVALYLKINDYDHAHKIFNEFLEYTKKSHGSKQMLTYYKCVSSYLELRAKTMDKMAIFMLLTTFYPIKIVQNVIKTFENTEDIFHDLNGLQCFNCHECYLRTVCMYSGNRDLLLKLMSLYQTHDADQQVK</sequence>
<dbReference type="RefSeq" id="WP_212694259.1">
    <property type="nucleotide sequence ID" value="NZ_CP058649.1"/>
</dbReference>
<protein>
    <submittedName>
        <fullName evidence="2">YcaO-like family protein</fullName>
    </submittedName>
</protein>
<dbReference type="Gene3D" id="3.30.1330.230">
    <property type="match status" value="1"/>
</dbReference>
<dbReference type="InterPro" id="IPR041080">
    <property type="entry name" value="YcaO_C"/>
</dbReference>
<dbReference type="Pfam" id="PF02624">
    <property type="entry name" value="YcaO"/>
    <property type="match status" value="1"/>
</dbReference>
<organism evidence="2 3">
    <name type="scientific">Vallitalea pronyensis</name>
    <dbReference type="NCBI Taxonomy" id="1348613"/>
    <lineage>
        <taxon>Bacteria</taxon>
        <taxon>Bacillati</taxon>
        <taxon>Bacillota</taxon>
        <taxon>Clostridia</taxon>
        <taxon>Lachnospirales</taxon>
        <taxon>Vallitaleaceae</taxon>
        <taxon>Vallitalea</taxon>
    </lineage>
</organism>
<dbReference type="Pfam" id="PF18381">
    <property type="entry name" value="YcaO_C"/>
    <property type="match status" value="1"/>
</dbReference>
<dbReference type="Proteomes" id="UP000683246">
    <property type="component" value="Chromosome"/>
</dbReference>
<dbReference type="NCBIfam" id="TIGR00702">
    <property type="entry name" value="YcaO-type kinase domain"/>
    <property type="match status" value="1"/>
</dbReference>
<evidence type="ECO:0000259" key="1">
    <source>
        <dbReference type="PROSITE" id="PS51664"/>
    </source>
</evidence>
<evidence type="ECO:0000313" key="3">
    <source>
        <dbReference type="Proteomes" id="UP000683246"/>
    </source>
</evidence>
<dbReference type="KEGG" id="vpy:HZI73_15330"/>
<dbReference type="PANTHER" id="PTHR37809">
    <property type="entry name" value="RIBOSOMAL PROTEIN S12 METHYLTHIOTRANSFERASE ACCESSORY FACTOR YCAO"/>
    <property type="match status" value="1"/>
</dbReference>